<keyword evidence="5 10" id="KW-1133">Transmembrane helix</keyword>
<accession>A0A6A3B024</accession>
<keyword evidence="3 10" id="KW-0812">Transmembrane</keyword>
<dbReference type="PANTHER" id="PTHR13466">
    <property type="entry name" value="TEX2 PROTEIN-RELATED"/>
    <property type="match status" value="1"/>
</dbReference>
<evidence type="ECO:0000313" key="12">
    <source>
        <dbReference type="EMBL" id="KAE8709027.1"/>
    </source>
</evidence>
<dbReference type="PANTHER" id="PTHR13466:SF0">
    <property type="entry name" value="SMP-LTD DOMAIN-CONTAINING PROTEIN"/>
    <property type="match status" value="1"/>
</dbReference>
<dbReference type="PROSITE" id="PS51847">
    <property type="entry name" value="SMP"/>
    <property type="match status" value="1"/>
</dbReference>
<dbReference type="Pfam" id="PF23065">
    <property type="entry name" value="PH_SMPa"/>
    <property type="match status" value="1"/>
</dbReference>
<dbReference type="Proteomes" id="UP000436088">
    <property type="component" value="Unassembled WGS sequence"/>
</dbReference>
<evidence type="ECO:0000256" key="6">
    <source>
        <dbReference type="ARBA" id="ARBA00023055"/>
    </source>
</evidence>
<gene>
    <name evidence="12" type="ORF">F3Y22_tig00110332pilonHSYRG00763</name>
</gene>
<evidence type="ECO:0000256" key="4">
    <source>
        <dbReference type="ARBA" id="ARBA00022824"/>
    </source>
</evidence>
<evidence type="ECO:0000256" key="2">
    <source>
        <dbReference type="ARBA" id="ARBA00022448"/>
    </source>
</evidence>
<feature type="compositionally biased region" description="Low complexity" evidence="9">
    <location>
        <begin position="802"/>
        <end position="812"/>
    </location>
</feature>
<keyword evidence="7" id="KW-0446">Lipid-binding</keyword>
<dbReference type="Pfam" id="PF00078">
    <property type="entry name" value="RVT_1"/>
    <property type="match status" value="1"/>
</dbReference>
<keyword evidence="4" id="KW-0256">Endoplasmic reticulum</keyword>
<feature type="domain" description="SMP-LTD" evidence="11">
    <location>
        <begin position="823"/>
        <end position="971"/>
    </location>
</feature>
<evidence type="ECO:0000256" key="5">
    <source>
        <dbReference type="ARBA" id="ARBA00022989"/>
    </source>
</evidence>
<evidence type="ECO:0000256" key="1">
    <source>
        <dbReference type="ARBA" id="ARBA00004586"/>
    </source>
</evidence>
<dbReference type="InterPro" id="IPR031468">
    <property type="entry name" value="SMP_LBD"/>
</dbReference>
<dbReference type="InterPro" id="IPR000477">
    <property type="entry name" value="RT_dom"/>
</dbReference>
<keyword evidence="8 10" id="KW-0472">Membrane</keyword>
<comment type="caution">
    <text evidence="12">The sequence shown here is derived from an EMBL/GenBank/DDBJ whole genome shotgun (WGS) entry which is preliminary data.</text>
</comment>
<sequence>MATELVSFFTNLIGVENPLVRSSSVEDLKGLLNYSLPEGDADFLTREVGNMEIKEAMFKQGKDKSPGPDGYTSRFFKVAWDTVGTDFISVVRLAPFFPDMISLSQSAFVKGRNIVDNTLLAQEIVKGYSRKSLSPRCAVKIDLQKAFDYIKACITTPMFSISLNGSLVGYFKGARGIRQGDPISPYLFVITIDVPSTLLDAAAKHDVVLGVQSTLDKHYELYGLKLNAQKTELYACGLNMLDLEQIRLAIGFRLGQLPVRYLGVPLVTRKLTGKDCETLLTKIKDKLRHWSNKNLSYGGRLQLVKTVLFSIFNYWSRQLVFPKGIIRDIEHLCSLWIVCIKEYCLKTTSFWDVECKAHFSWILSKLLSMREEARRLFFPCAKWSLIKGKWIWDNIWDCRVKVNWHTLIWFPAHIPKFSLISWMVILDRLPTKDRLVRFGLAIDNVCGLCGFGIESRDHLFAEYSFAREVWDIVLTSWLIPQSLYPETCLDWTAVFYLGRAYGMSRLDDVNRRLYLNWVLGLELIVFLVVVALLNRKIQRRIKHETDAAAAAARNPQHSLDSICQNMQGVVWVLDSEKISSKEQKRRRDVTIEVTPVRKHAKIQDRYLTLTSSDSSCIFIPLKGCIIQAVSATNLPSRKWAKRYPIKVESKSSLYNGSKIIYLYLETAWEKESWCKGLRLASCEENNRWFTKLNVDFHAYMALLSAGYSSFMKPSLGFSAEPTERGSKSDGSISKVKLFWKRLSKKNSKASDKKGNSSNQSACEEKKACEKQHLCQESVSNKSLNTSTEENMVFTPPQGFPRSASQNAAAAASDVESEHEKHNSDEGILCWNLIISRVFFDIKANAALKSSLQARIQRTLSNMRTPNYIGEVLCTNIDIGNLPPYIHAMRLLGNDMNEVSAFEVDAEYCGGVLMDVETRIEVRDLDFQKGLEDTNSEGNSVENMSSDLLEGFEHFGKHLNLNKEDFVDPRIG</sequence>
<protein>
    <recommendedName>
        <fullName evidence="11">SMP-LTD domain-containing protein</fullName>
    </recommendedName>
</protein>
<comment type="subcellular location">
    <subcellularLocation>
        <location evidence="1">Endoplasmic reticulum membrane</location>
    </subcellularLocation>
</comment>
<evidence type="ECO:0000256" key="3">
    <source>
        <dbReference type="ARBA" id="ARBA00022692"/>
    </source>
</evidence>
<evidence type="ECO:0000259" key="11">
    <source>
        <dbReference type="PROSITE" id="PS51847"/>
    </source>
</evidence>
<keyword evidence="13" id="KW-1185">Reference proteome</keyword>
<evidence type="ECO:0000313" key="13">
    <source>
        <dbReference type="Proteomes" id="UP000436088"/>
    </source>
</evidence>
<organism evidence="12 13">
    <name type="scientific">Hibiscus syriacus</name>
    <name type="common">Rose of Sharon</name>
    <dbReference type="NCBI Taxonomy" id="106335"/>
    <lineage>
        <taxon>Eukaryota</taxon>
        <taxon>Viridiplantae</taxon>
        <taxon>Streptophyta</taxon>
        <taxon>Embryophyta</taxon>
        <taxon>Tracheophyta</taxon>
        <taxon>Spermatophyta</taxon>
        <taxon>Magnoliopsida</taxon>
        <taxon>eudicotyledons</taxon>
        <taxon>Gunneridae</taxon>
        <taxon>Pentapetalae</taxon>
        <taxon>rosids</taxon>
        <taxon>malvids</taxon>
        <taxon>Malvales</taxon>
        <taxon>Malvaceae</taxon>
        <taxon>Malvoideae</taxon>
        <taxon>Hibiscus</taxon>
    </lineage>
</organism>
<evidence type="ECO:0000256" key="9">
    <source>
        <dbReference type="SAM" id="MobiDB-lite"/>
    </source>
</evidence>
<evidence type="ECO:0000256" key="10">
    <source>
        <dbReference type="SAM" id="Phobius"/>
    </source>
</evidence>
<dbReference type="GO" id="GO:0005789">
    <property type="term" value="C:endoplasmic reticulum membrane"/>
    <property type="evidence" value="ECO:0007669"/>
    <property type="project" value="UniProtKB-SubCell"/>
</dbReference>
<dbReference type="AlphaFoldDB" id="A0A6A3B024"/>
<feature type="transmembrane region" description="Helical" evidence="10">
    <location>
        <begin position="514"/>
        <end position="533"/>
    </location>
</feature>
<dbReference type="Pfam" id="PF13966">
    <property type="entry name" value="zf-RVT"/>
    <property type="match status" value="1"/>
</dbReference>
<keyword evidence="2" id="KW-0813">Transport</keyword>
<dbReference type="GO" id="GO:0006869">
    <property type="term" value="P:lipid transport"/>
    <property type="evidence" value="ECO:0007669"/>
    <property type="project" value="UniProtKB-KW"/>
</dbReference>
<name>A0A6A3B024_HIBSY</name>
<evidence type="ECO:0000256" key="7">
    <source>
        <dbReference type="ARBA" id="ARBA00023121"/>
    </source>
</evidence>
<proteinExistence type="predicted"/>
<dbReference type="EMBL" id="VEPZ02000937">
    <property type="protein sequence ID" value="KAE8709027.1"/>
    <property type="molecule type" value="Genomic_DNA"/>
</dbReference>
<evidence type="ECO:0000256" key="8">
    <source>
        <dbReference type="ARBA" id="ARBA00023136"/>
    </source>
</evidence>
<dbReference type="InterPro" id="IPR026960">
    <property type="entry name" value="RVT-Znf"/>
</dbReference>
<dbReference type="GO" id="GO:0008289">
    <property type="term" value="F:lipid binding"/>
    <property type="evidence" value="ECO:0007669"/>
    <property type="project" value="UniProtKB-KW"/>
</dbReference>
<reference evidence="12" key="1">
    <citation type="submission" date="2019-09" db="EMBL/GenBank/DDBJ databases">
        <title>Draft genome information of white flower Hibiscus syriacus.</title>
        <authorList>
            <person name="Kim Y.-M."/>
        </authorList>
    </citation>
    <scope>NUCLEOTIDE SEQUENCE [LARGE SCALE GENOMIC DNA]</scope>
    <source>
        <strain evidence="12">YM2019G1</strain>
    </source>
</reference>
<keyword evidence="6" id="KW-0445">Lipid transport</keyword>
<feature type="region of interest" description="Disordered" evidence="9">
    <location>
        <begin position="797"/>
        <end position="818"/>
    </location>
</feature>
<dbReference type="InterPro" id="IPR057080">
    <property type="entry name" value="PH_SMPa"/>
</dbReference>